<dbReference type="Proteomes" id="UP000554766">
    <property type="component" value="Unassembled WGS sequence"/>
</dbReference>
<dbReference type="Pfam" id="PF01850">
    <property type="entry name" value="PIN"/>
    <property type="match status" value="1"/>
</dbReference>
<reference evidence="2 3" key="1">
    <citation type="journal article" date="2020" name="Nat. Commun.">
        <title>The structures of two archaeal type IV pili illuminate evolutionary relationships.</title>
        <authorList>
            <person name="Wang F."/>
            <person name="Baquero D.P."/>
            <person name="Su Z."/>
            <person name="Beltran L.C."/>
            <person name="Prangishvili D."/>
            <person name="Krupovic M."/>
            <person name="Egelman E.H."/>
        </authorList>
    </citation>
    <scope>NUCLEOTIDE SEQUENCE [LARGE SCALE GENOMIC DNA]</scope>
    <source>
        <strain evidence="2 3">2GA</strain>
    </source>
</reference>
<protein>
    <submittedName>
        <fullName evidence="2">PIN domain-containing protein</fullName>
    </submittedName>
</protein>
<comment type="caution">
    <text evidence="2">The sequence shown here is derived from an EMBL/GenBank/DDBJ whole genome shotgun (WGS) entry which is preliminary data.</text>
</comment>
<dbReference type="Gene3D" id="3.40.50.1010">
    <property type="entry name" value="5'-nuclease"/>
    <property type="match status" value="1"/>
</dbReference>
<accession>A0A7L4PAG9</accession>
<name>A0A7L4PAG9_9CREN</name>
<evidence type="ECO:0000313" key="3">
    <source>
        <dbReference type="Proteomes" id="UP000554766"/>
    </source>
</evidence>
<dbReference type="InterPro" id="IPR029060">
    <property type="entry name" value="PIN-like_dom_sf"/>
</dbReference>
<gene>
    <name evidence="2" type="ORF">HC235_08285</name>
</gene>
<dbReference type="InterPro" id="IPR002716">
    <property type="entry name" value="PIN_dom"/>
</dbReference>
<proteinExistence type="predicted"/>
<dbReference type="EMBL" id="JAAVJF010000003">
    <property type="protein sequence ID" value="NYR15928.1"/>
    <property type="molecule type" value="Genomic_DNA"/>
</dbReference>
<evidence type="ECO:0000313" key="2">
    <source>
        <dbReference type="EMBL" id="NYR15928.1"/>
    </source>
</evidence>
<organism evidence="2 3">
    <name type="scientific">Pyrobaculum arsenaticum</name>
    <dbReference type="NCBI Taxonomy" id="121277"/>
    <lineage>
        <taxon>Archaea</taxon>
        <taxon>Thermoproteota</taxon>
        <taxon>Thermoprotei</taxon>
        <taxon>Thermoproteales</taxon>
        <taxon>Thermoproteaceae</taxon>
        <taxon>Pyrobaculum</taxon>
    </lineage>
</organism>
<dbReference type="AlphaFoldDB" id="A0A7L4PAG9"/>
<sequence length="183" mass="21442">MHYVETSVLASYIIASDPGHETSRKALEDIASRHKLYTSSFTLIELHNTISRKMVKEREWELVDPLQKYLDMYLKADEKCRFLLSMVIIFLEDRLGVEFLEEASIYDLVSVVPGVKMPRIFMELVELSPTLLIRVKDLLHLAYASALSNAYEIRYFLTRDVDDFERVRDVARRRLKIEIILVK</sequence>
<dbReference type="RefSeq" id="WP_179790609.1">
    <property type="nucleotide sequence ID" value="NZ_JAAVJF010000003.1"/>
</dbReference>
<dbReference type="SUPFAM" id="SSF88723">
    <property type="entry name" value="PIN domain-like"/>
    <property type="match status" value="1"/>
</dbReference>
<evidence type="ECO:0000259" key="1">
    <source>
        <dbReference type="Pfam" id="PF01850"/>
    </source>
</evidence>
<feature type="domain" description="PIN" evidence="1">
    <location>
        <begin position="3"/>
        <end position="67"/>
    </location>
</feature>
<keyword evidence="3" id="KW-1185">Reference proteome</keyword>